<keyword evidence="1" id="KW-0472">Membrane</keyword>
<dbReference type="AlphaFoldDB" id="A0A7X0J1R4"/>
<reference evidence="2 3" key="1">
    <citation type="submission" date="2020-08" db="EMBL/GenBank/DDBJ databases">
        <title>Genomic Encyclopedia of Type Strains, Phase IV (KMG-V): Genome sequencing to study the core and pangenomes of soil and plant-associated prokaryotes.</title>
        <authorList>
            <person name="Whitman W."/>
        </authorList>
    </citation>
    <scope>NUCLEOTIDE SEQUENCE [LARGE SCALE GENOMIC DNA]</scope>
    <source>
        <strain evidence="2 3">M2T3</strain>
    </source>
</reference>
<accession>A0A7X0J1R4</accession>
<keyword evidence="1" id="KW-1133">Transmembrane helix</keyword>
<evidence type="ECO:0000313" key="3">
    <source>
        <dbReference type="Proteomes" id="UP000521017"/>
    </source>
</evidence>
<comment type="caution">
    <text evidence="2">The sequence shown here is derived from an EMBL/GenBank/DDBJ whole genome shotgun (WGS) entry which is preliminary data.</text>
</comment>
<organism evidence="2 3">
    <name type="scientific">Pedobacter cryoconitis</name>
    <dbReference type="NCBI Taxonomy" id="188932"/>
    <lineage>
        <taxon>Bacteria</taxon>
        <taxon>Pseudomonadati</taxon>
        <taxon>Bacteroidota</taxon>
        <taxon>Sphingobacteriia</taxon>
        <taxon>Sphingobacteriales</taxon>
        <taxon>Sphingobacteriaceae</taxon>
        <taxon>Pedobacter</taxon>
    </lineage>
</organism>
<name>A0A7X0J1R4_9SPHI</name>
<protein>
    <submittedName>
        <fullName evidence="2">Uncharacterized protein</fullName>
    </submittedName>
</protein>
<dbReference type="RefSeq" id="WP_184623974.1">
    <property type="nucleotide sequence ID" value="NZ_JACHCC010000003.1"/>
</dbReference>
<feature type="transmembrane region" description="Helical" evidence="1">
    <location>
        <begin position="6"/>
        <end position="25"/>
    </location>
</feature>
<dbReference type="Proteomes" id="UP000521017">
    <property type="component" value="Unassembled WGS sequence"/>
</dbReference>
<gene>
    <name evidence="2" type="ORF">HDF25_001379</name>
</gene>
<sequence>MNLNANTIIISLIVILAIPYLVSVIRKVQNQNIPFIKALNPFYTKEMNEAAQLKQSLSPVTREIETQELARFVKHWTAKFEKGTFSEKDVLELNAKIEAGRVDQVNGILALHPEARNQFEAINARLNPKEEVVLNSETEVLV</sequence>
<evidence type="ECO:0000256" key="1">
    <source>
        <dbReference type="SAM" id="Phobius"/>
    </source>
</evidence>
<proteinExistence type="predicted"/>
<keyword evidence="1" id="KW-0812">Transmembrane</keyword>
<dbReference type="EMBL" id="JACHCC010000003">
    <property type="protein sequence ID" value="MBB6499238.1"/>
    <property type="molecule type" value="Genomic_DNA"/>
</dbReference>
<evidence type="ECO:0000313" key="2">
    <source>
        <dbReference type="EMBL" id="MBB6499238.1"/>
    </source>
</evidence>